<dbReference type="Gene3D" id="3.30.428.10">
    <property type="entry name" value="HIT-like"/>
    <property type="match status" value="1"/>
</dbReference>
<dbReference type="SUPFAM" id="SSF54197">
    <property type="entry name" value="HIT-like"/>
    <property type="match status" value="1"/>
</dbReference>
<evidence type="ECO:0000313" key="1">
    <source>
        <dbReference type="EMBL" id="GAA2738834.1"/>
    </source>
</evidence>
<dbReference type="Proteomes" id="UP001501326">
    <property type="component" value="Unassembled WGS sequence"/>
</dbReference>
<proteinExistence type="predicted"/>
<dbReference type="InterPro" id="IPR036265">
    <property type="entry name" value="HIT-like_sf"/>
</dbReference>
<sequence length="165" mass="18462">MDAGAGDWRHDRVGAALRGENPTVLRRLGAGFAVIGDVQFLPGYCVLVTDSPGIDRLTDLPRGRRLAFLADMDLLGEAVQTVCARRDPGFRRINLEIQGNHDAFLHAHVWPRYEWEGPEHTWRPVALHPIERWRAPEPSTVLGPQHDDLRADLVAELDRLGASNH</sequence>
<accession>A0ABP6HA35</accession>
<protein>
    <submittedName>
        <fullName evidence="1">DeoR family transcriptional regulator</fullName>
    </submittedName>
</protein>
<comment type="caution">
    <text evidence="1">The sequence shown here is derived from an EMBL/GenBank/DDBJ whole genome shotgun (WGS) entry which is preliminary data.</text>
</comment>
<evidence type="ECO:0000313" key="2">
    <source>
        <dbReference type="Proteomes" id="UP001501326"/>
    </source>
</evidence>
<reference evidence="2" key="1">
    <citation type="journal article" date="2019" name="Int. J. Syst. Evol. Microbiol.">
        <title>The Global Catalogue of Microorganisms (GCM) 10K type strain sequencing project: providing services to taxonomists for standard genome sequencing and annotation.</title>
        <authorList>
            <consortium name="The Broad Institute Genomics Platform"/>
            <consortium name="The Broad Institute Genome Sequencing Center for Infectious Disease"/>
            <person name="Wu L."/>
            <person name="Ma J."/>
        </authorList>
    </citation>
    <scope>NUCLEOTIDE SEQUENCE [LARGE SCALE GENOMIC DNA]</scope>
    <source>
        <strain evidence="2">JCM 16378</strain>
    </source>
</reference>
<dbReference type="RefSeq" id="WP_344195227.1">
    <property type="nucleotide sequence ID" value="NZ_BAAARN010000004.1"/>
</dbReference>
<name>A0ABP6HA35_9MICO</name>
<dbReference type="EMBL" id="BAAARN010000004">
    <property type="protein sequence ID" value="GAA2738834.1"/>
    <property type="molecule type" value="Genomic_DNA"/>
</dbReference>
<organism evidence="1 2">
    <name type="scientific">Pedococcus aerophilus</name>
    <dbReference type="NCBI Taxonomy" id="436356"/>
    <lineage>
        <taxon>Bacteria</taxon>
        <taxon>Bacillati</taxon>
        <taxon>Actinomycetota</taxon>
        <taxon>Actinomycetes</taxon>
        <taxon>Micrococcales</taxon>
        <taxon>Intrasporangiaceae</taxon>
        <taxon>Pedococcus</taxon>
    </lineage>
</organism>
<gene>
    <name evidence="1" type="ORF">GCM10009867_31970</name>
</gene>
<keyword evidence="2" id="KW-1185">Reference proteome</keyword>